<feature type="signal peptide" evidence="1">
    <location>
        <begin position="1"/>
        <end position="18"/>
    </location>
</feature>
<keyword evidence="1" id="KW-0732">Signal</keyword>
<protein>
    <recommendedName>
        <fullName evidence="4">CHRD domain-containing protein</fullName>
    </recommendedName>
</protein>
<keyword evidence="3" id="KW-1185">Reference proteome</keyword>
<name>A0AAW0Q6M1_9PEZI</name>
<accession>A0AAW0Q6M1</accession>
<proteinExistence type="predicted"/>
<sequence>MKGVFALPLAAMLYGATATPLYKDQFHRGPAPTPHLMALRQVAAEGESAQPSMTTMTRDGVVGVFKATQNPAFATLQGPLATNTVMSLTVDGKPTSTSLP</sequence>
<feature type="chain" id="PRO_5043575636" description="CHRD domain-containing protein" evidence="1">
    <location>
        <begin position="19"/>
        <end position="100"/>
    </location>
</feature>
<reference evidence="2 3" key="1">
    <citation type="submission" date="2023-01" db="EMBL/GenBank/DDBJ databases">
        <title>Analysis of 21 Apiospora genomes using comparative genomics revels a genus with tremendous synthesis potential of carbohydrate active enzymes and secondary metabolites.</title>
        <authorList>
            <person name="Sorensen T."/>
        </authorList>
    </citation>
    <scope>NUCLEOTIDE SEQUENCE [LARGE SCALE GENOMIC DNA]</scope>
    <source>
        <strain evidence="2 3">CBS 117206</strain>
    </source>
</reference>
<evidence type="ECO:0008006" key="4">
    <source>
        <dbReference type="Google" id="ProtNLM"/>
    </source>
</evidence>
<dbReference type="AlphaFoldDB" id="A0AAW0Q6M1"/>
<organism evidence="2 3">
    <name type="scientific">Apiospora kogelbergensis</name>
    <dbReference type="NCBI Taxonomy" id="1337665"/>
    <lineage>
        <taxon>Eukaryota</taxon>
        <taxon>Fungi</taxon>
        <taxon>Dikarya</taxon>
        <taxon>Ascomycota</taxon>
        <taxon>Pezizomycotina</taxon>
        <taxon>Sordariomycetes</taxon>
        <taxon>Xylariomycetidae</taxon>
        <taxon>Amphisphaeriales</taxon>
        <taxon>Apiosporaceae</taxon>
        <taxon>Apiospora</taxon>
    </lineage>
</organism>
<comment type="caution">
    <text evidence="2">The sequence shown here is derived from an EMBL/GenBank/DDBJ whole genome shotgun (WGS) entry which is preliminary data.</text>
</comment>
<dbReference type="EMBL" id="JAQQWP010000011">
    <property type="protein sequence ID" value="KAK8096144.1"/>
    <property type="molecule type" value="Genomic_DNA"/>
</dbReference>
<gene>
    <name evidence="2" type="ORF">PG999_014166</name>
</gene>
<evidence type="ECO:0000256" key="1">
    <source>
        <dbReference type="SAM" id="SignalP"/>
    </source>
</evidence>
<evidence type="ECO:0000313" key="2">
    <source>
        <dbReference type="EMBL" id="KAK8096144.1"/>
    </source>
</evidence>
<dbReference type="Proteomes" id="UP001392437">
    <property type="component" value="Unassembled WGS sequence"/>
</dbReference>
<evidence type="ECO:0000313" key="3">
    <source>
        <dbReference type="Proteomes" id="UP001392437"/>
    </source>
</evidence>